<dbReference type="SUPFAM" id="SSF55729">
    <property type="entry name" value="Acyl-CoA N-acyltransferases (Nat)"/>
    <property type="match status" value="1"/>
</dbReference>
<evidence type="ECO:0000313" key="3">
    <source>
        <dbReference type="Proteomes" id="UP001596442"/>
    </source>
</evidence>
<evidence type="ECO:0000313" key="2">
    <source>
        <dbReference type="EMBL" id="MFC6755143.1"/>
    </source>
</evidence>
<reference evidence="2 3" key="1">
    <citation type="journal article" date="2019" name="Int. J. Syst. Evol. Microbiol.">
        <title>The Global Catalogue of Microorganisms (GCM) 10K type strain sequencing project: providing services to taxonomists for standard genome sequencing and annotation.</title>
        <authorList>
            <consortium name="The Broad Institute Genomics Platform"/>
            <consortium name="The Broad Institute Genome Sequencing Center for Infectious Disease"/>
            <person name="Wu L."/>
            <person name="Ma J."/>
        </authorList>
    </citation>
    <scope>NUCLEOTIDE SEQUENCE [LARGE SCALE GENOMIC DNA]</scope>
    <source>
        <strain evidence="2 3">CGMCC 1.3239</strain>
    </source>
</reference>
<dbReference type="InterPro" id="IPR000182">
    <property type="entry name" value="GNAT_dom"/>
</dbReference>
<keyword evidence="2" id="KW-0808">Transferase</keyword>
<dbReference type="PANTHER" id="PTHR43792">
    <property type="entry name" value="GNAT FAMILY, PUTATIVE (AFU_ORTHOLOGUE AFUA_3G00765)-RELATED-RELATED"/>
    <property type="match status" value="1"/>
</dbReference>
<feature type="domain" description="N-acetyltransferase" evidence="1">
    <location>
        <begin position="11"/>
        <end position="157"/>
    </location>
</feature>
<dbReference type="AlphaFoldDB" id="A0ABD5SHY2"/>
<keyword evidence="2" id="KW-0012">Acyltransferase</keyword>
<dbReference type="EMBL" id="JBHSWW010000562">
    <property type="protein sequence ID" value="MFC6755143.1"/>
    <property type="molecule type" value="Genomic_DNA"/>
</dbReference>
<protein>
    <submittedName>
        <fullName evidence="2">GNAT family N-acetyltransferase</fullName>
        <ecNumber evidence="2">2.3.-.-</ecNumber>
    </submittedName>
</protein>
<dbReference type="RefSeq" id="WP_379784054.1">
    <property type="nucleotide sequence ID" value="NZ_JBHSWW010000562.1"/>
</dbReference>
<dbReference type="Pfam" id="PF13302">
    <property type="entry name" value="Acetyltransf_3"/>
    <property type="match status" value="1"/>
</dbReference>
<comment type="caution">
    <text evidence="2">The sequence shown here is derived from an EMBL/GenBank/DDBJ whole genome shotgun (WGS) entry which is preliminary data.</text>
</comment>
<proteinExistence type="predicted"/>
<dbReference type="EC" id="2.3.-.-" evidence="2"/>
<dbReference type="Proteomes" id="UP001596442">
    <property type="component" value="Unassembled WGS sequence"/>
</dbReference>
<dbReference type="InterPro" id="IPR016181">
    <property type="entry name" value="Acyl_CoA_acyltransferase"/>
</dbReference>
<dbReference type="InterPro" id="IPR051531">
    <property type="entry name" value="N-acetyltransferase"/>
</dbReference>
<dbReference type="GO" id="GO:0016746">
    <property type="term" value="F:acyltransferase activity"/>
    <property type="evidence" value="ECO:0007669"/>
    <property type="project" value="UniProtKB-KW"/>
</dbReference>
<keyword evidence="3" id="KW-1185">Reference proteome</keyword>
<accession>A0ABD5SHY2</accession>
<name>A0ABD5SHY2_9EURY</name>
<evidence type="ECO:0000259" key="1">
    <source>
        <dbReference type="Pfam" id="PF13302"/>
    </source>
</evidence>
<dbReference type="Gene3D" id="3.40.630.30">
    <property type="match status" value="1"/>
</dbReference>
<gene>
    <name evidence="2" type="ORF">ACFQEU_16980</name>
</gene>
<organism evidence="2 3">
    <name type="scientific">Halorubrum tibetense</name>
    <dbReference type="NCBI Taxonomy" id="175631"/>
    <lineage>
        <taxon>Archaea</taxon>
        <taxon>Methanobacteriati</taxon>
        <taxon>Methanobacteriota</taxon>
        <taxon>Stenosarchaea group</taxon>
        <taxon>Halobacteria</taxon>
        <taxon>Halobacteriales</taxon>
        <taxon>Haloferacaceae</taxon>
        <taxon>Halorubrum</taxon>
    </lineage>
</organism>
<sequence length="201" mass="22855">MLFPEEIETERLHLRRLCHETVDAFEYYELCSHHESGIEEVTEYLPWGPHNTVKETADYLSELESKWEDGTRAEYVIQPEEGEPGAGEIAGSGGLIIDWETRTGKPAIWLRKQFWGNGYSGERADAMLELAFERLDLDLVAVPVQDGNDRSRAAVEKYISAHGGQYDGVIRNSTVRPDGTIIAHHRYTVTQNQYRESTPDT</sequence>